<keyword evidence="1" id="KW-0812">Transmembrane</keyword>
<keyword evidence="1" id="KW-1133">Transmembrane helix</keyword>
<dbReference type="AlphaFoldDB" id="A0A955IWD7"/>
<sequence>MKIQNINRSVSHFLLVMIPVYILILFVNYIFGTNKIIDAHEHQFRGGMCGSCESCNEPACDSKSGFDIYYLYFSLLLFSFVVGATNTISDKSLLFSTVVSFISAIVYLVLTELIIKLFAIPVLYTHFQEGRQSLLTSAFSRFSIIYNIFPLFLSVISSFVGNIIGFPFLVLVKKVSGNRLR</sequence>
<feature type="transmembrane region" description="Helical" evidence="1">
    <location>
        <begin position="98"/>
        <end position="124"/>
    </location>
</feature>
<reference evidence="2" key="2">
    <citation type="journal article" date="2021" name="Microbiome">
        <title>Successional dynamics and alternative stable states in a saline activated sludge microbial community over 9 years.</title>
        <authorList>
            <person name="Wang Y."/>
            <person name="Ye J."/>
            <person name="Ju F."/>
            <person name="Liu L."/>
            <person name="Boyd J.A."/>
            <person name="Deng Y."/>
            <person name="Parks D.H."/>
            <person name="Jiang X."/>
            <person name="Yin X."/>
            <person name="Woodcroft B.J."/>
            <person name="Tyson G.W."/>
            <person name="Hugenholtz P."/>
            <person name="Polz M.F."/>
            <person name="Zhang T."/>
        </authorList>
    </citation>
    <scope>NUCLEOTIDE SEQUENCE</scope>
    <source>
        <strain evidence="2">HKST-UBA80</strain>
    </source>
</reference>
<comment type="caution">
    <text evidence="2">The sequence shown here is derived from an EMBL/GenBank/DDBJ whole genome shotgun (WGS) entry which is preliminary data.</text>
</comment>
<evidence type="ECO:0000256" key="1">
    <source>
        <dbReference type="SAM" id="Phobius"/>
    </source>
</evidence>
<dbReference type="EMBL" id="JAGQNY010000014">
    <property type="protein sequence ID" value="MCA9302386.1"/>
    <property type="molecule type" value="Genomic_DNA"/>
</dbReference>
<gene>
    <name evidence="2" type="ORF">KDA10_03460</name>
</gene>
<organism evidence="2 3">
    <name type="scientific">candidate division WWE3 bacterium</name>
    <dbReference type="NCBI Taxonomy" id="2053526"/>
    <lineage>
        <taxon>Bacteria</taxon>
        <taxon>Katanobacteria</taxon>
    </lineage>
</organism>
<dbReference type="Proteomes" id="UP000714817">
    <property type="component" value="Unassembled WGS sequence"/>
</dbReference>
<name>A0A955IWD7_UNCKA</name>
<keyword evidence="1" id="KW-0472">Membrane</keyword>
<feature type="transmembrane region" description="Helical" evidence="1">
    <location>
        <begin position="68"/>
        <end position="86"/>
    </location>
</feature>
<proteinExistence type="predicted"/>
<evidence type="ECO:0000313" key="3">
    <source>
        <dbReference type="Proteomes" id="UP000714817"/>
    </source>
</evidence>
<accession>A0A955IWD7</accession>
<reference evidence="2" key="1">
    <citation type="submission" date="2020-04" db="EMBL/GenBank/DDBJ databases">
        <authorList>
            <person name="Zhang T."/>
        </authorList>
    </citation>
    <scope>NUCLEOTIDE SEQUENCE</scope>
    <source>
        <strain evidence="2">HKST-UBA80</strain>
    </source>
</reference>
<feature type="transmembrane region" description="Helical" evidence="1">
    <location>
        <begin position="12"/>
        <end position="31"/>
    </location>
</feature>
<feature type="transmembrane region" description="Helical" evidence="1">
    <location>
        <begin position="144"/>
        <end position="172"/>
    </location>
</feature>
<protein>
    <submittedName>
        <fullName evidence="2">Uncharacterized protein</fullName>
    </submittedName>
</protein>
<evidence type="ECO:0000313" key="2">
    <source>
        <dbReference type="EMBL" id="MCA9302386.1"/>
    </source>
</evidence>